<organism evidence="5 6">
    <name type="scientific">Didymodactylos carnosus</name>
    <dbReference type="NCBI Taxonomy" id="1234261"/>
    <lineage>
        <taxon>Eukaryota</taxon>
        <taxon>Metazoa</taxon>
        <taxon>Spiralia</taxon>
        <taxon>Gnathifera</taxon>
        <taxon>Rotifera</taxon>
        <taxon>Eurotatoria</taxon>
        <taxon>Bdelloidea</taxon>
        <taxon>Philodinida</taxon>
        <taxon>Philodinidae</taxon>
        <taxon>Didymodactylos</taxon>
    </lineage>
</organism>
<dbReference type="AlphaFoldDB" id="A0A8S2ISY2"/>
<gene>
    <name evidence="4" type="ORF">OVA965_LOCUS14877</name>
    <name evidence="5" type="ORF">TMI583_LOCUS14882</name>
</gene>
<dbReference type="PANTHER" id="PTHR24113:SF12">
    <property type="entry name" value="RAN GTPASE-ACTIVATING PROTEIN 1"/>
    <property type="match status" value="1"/>
</dbReference>
<evidence type="ECO:0000256" key="1">
    <source>
        <dbReference type="ARBA" id="ARBA00022468"/>
    </source>
</evidence>
<keyword evidence="2" id="KW-0433">Leucine-rich repeat</keyword>
<keyword evidence="3" id="KW-0677">Repeat</keyword>
<reference evidence="5" key="1">
    <citation type="submission" date="2021-02" db="EMBL/GenBank/DDBJ databases">
        <authorList>
            <person name="Nowell W R."/>
        </authorList>
    </citation>
    <scope>NUCLEOTIDE SEQUENCE</scope>
</reference>
<evidence type="ECO:0000256" key="3">
    <source>
        <dbReference type="ARBA" id="ARBA00022737"/>
    </source>
</evidence>
<name>A0A8S2ISY2_9BILA</name>
<accession>A0A8S2ISY2</accession>
<proteinExistence type="predicted"/>
<evidence type="ECO:0000256" key="2">
    <source>
        <dbReference type="ARBA" id="ARBA00022614"/>
    </source>
</evidence>
<comment type="caution">
    <text evidence="5">The sequence shown here is derived from an EMBL/GenBank/DDBJ whole genome shotgun (WGS) entry which is preliminary data.</text>
</comment>
<dbReference type="Proteomes" id="UP000677228">
    <property type="component" value="Unassembled WGS sequence"/>
</dbReference>
<dbReference type="EMBL" id="CAJOBA010006573">
    <property type="protein sequence ID" value="CAF3776643.1"/>
    <property type="molecule type" value="Genomic_DNA"/>
</dbReference>
<dbReference type="GO" id="GO:0048471">
    <property type="term" value="C:perinuclear region of cytoplasm"/>
    <property type="evidence" value="ECO:0007669"/>
    <property type="project" value="TreeGrafter"/>
</dbReference>
<dbReference type="GO" id="GO:0005829">
    <property type="term" value="C:cytosol"/>
    <property type="evidence" value="ECO:0007669"/>
    <property type="project" value="TreeGrafter"/>
</dbReference>
<evidence type="ECO:0000313" key="4">
    <source>
        <dbReference type="EMBL" id="CAF1007624.1"/>
    </source>
</evidence>
<dbReference type="GO" id="GO:0006913">
    <property type="term" value="P:nucleocytoplasmic transport"/>
    <property type="evidence" value="ECO:0007669"/>
    <property type="project" value="TreeGrafter"/>
</dbReference>
<dbReference type="GO" id="GO:0031267">
    <property type="term" value="F:small GTPase binding"/>
    <property type="evidence" value="ECO:0007669"/>
    <property type="project" value="TreeGrafter"/>
</dbReference>
<dbReference type="EMBL" id="CAJNOK010006564">
    <property type="protein sequence ID" value="CAF1007624.1"/>
    <property type="molecule type" value="Genomic_DNA"/>
</dbReference>
<keyword evidence="1" id="KW-0343">GTPase activation</keyword>
<evidence type="ECO:0000313" key="5">
    <source>
        <dbReference type="EMBL" id="CAF3776643.1"/>
    </source>
</evidence>
<protein>
    <submittedName>
        <fullName evidence="5">Uncharacterized protein</fullName>
    </submittedName>
</protein>
<dbReference type="InterPro" id="IPR027038">
    <property type="entry name" value="RanGap"/>
</dbReference>
<dbReference type="Gene3D" id="3.80.10.10">
    <property type="entry name" value="Ribonuclease Inhibitor"/>
    <property type="match status" value="1"/>
</dbReference>
<dbReference type="InterPro" id="IPR032675">
    <property type="entry name" value="LRR_dom_sf"/>
</dbReference>
<dbReference type="GO" id="GO:0005634">
    <property type="term" value="C:nucleus"/>
    <property type="evidence" value="ECO:0007669"/>
    <property type="project" value="TreeGrafter"/>
</dbReference>
<dbReference type="SUPFAM" id="SSF52047">
    <property type="entry name" value="RNI-like"/>
    <property type="match status" value="1"/>
</dbReference>
<evidence type="ECO:0000313" key="6">
    <source>
        <dbReference type="Proteomes" id="UP000682733"/>
    </source>
</evidence>
<dbReference type="PANTHER" id="PTHR24113">
    <property type="entry name" value="RAN GTPASE-ACTIVATING PROTEIN 1"/>
    <property type="match status" value="1"/>
</dbReference>
<dbReference type="Proteomes" id="UP000682733">
    <property type="component" value="Unassembled WGS sequence"/>
</dbReference>
<dbReference type="GO" id="GO:0005096">
    <property type="term" value="F:GTPase activator activity"/>
    <property type="evidence" value="ECO:0007669"/>
    <property type="project" value="UniProtKB-KW"/>
</dbReference>
<sequence>MLCYEGRRKAIKVRKERDKASRREYTGDLTNPVLYSFLPSHAILEDEELRTKLYGCSISDTMDYYFKSRSLPDLRLSDYDIKINLENEKRNVKFKRVIDELKWNNEDMDSDLDDAENLIDKRDPVQVYIKACQQFKIHPRNVVIDGLATIELNLQEMSINDVDLKAIWLGNQGALLMADVLAKNDVIQELNISNNRIDKDGAAIFASKLELNRTIKKLWFGNNHIETLGSLMLLKAVDHINSQVEYLNLENILVNDDFTDLYTQINQYLRSLTVVHGGVRGRLGRLHPGVPGFTIMDDVDLKVLDQKTLHAFFQRDPFKILGRMAKESGHDFATALKKWDEEEHGIVLYEIYVEDFPNAVAEAGITLDKTLDHILWNYLKKVSKNGSVNYL</sequence>